<evidence type="ECO:0000313" key="3">
    <source>
        <dbReference type="Proteomes" id="UP000030416"/>
    </source>
</evidence>
<gene>
    <name evidence="2" type="ORF">CD29_17195</name>
</gene>
<feature type="domain" description="NERD" evidence="1">
    <location>
        <begin position="36"/>
        <end position="150"/>
    </location>
</feature>
<organism evidence="2 3">
    <name type="scientific">Ureibacillus manganicus DSM 26584</name>
    <dbReference type="NCBI Taxonomy" id="1384049"/>
    <lineage>
        <taxon>Bacteria</taxon>
        <taxon>Bacillati</taxon>
        <taxon>Bacillota</taxon>
        <taxon>Bacilli</taxon>
        <taxon>Bacillales</taxon>
        <taxon>Caryophanaceae</taxon>
        <taxon>Ureibacillus</taxon>
    </lineage>
</organism>
<dbReference type="EMBL" id="JPVN01000027">
    <property type="protein sequence ID" value="KGR76219.1"/>
    <property type="molecule type" value="Genomic_DNA"/>
</dbReference>
<protein>
    <recommendedName>
        <fullName evidence="1">NERD domain-containing protein</fullName>
    </recommendedName>
</protein>
<dbReference type="OrthoDB" id="569879at2"/>
<dbReference type="InterPro" id="IPR011528">
    <property type="entry name" value="NERD"/>
</dbReference>
<accession>A0A0A3HUU9</accession>
<dbReference type="STRING" id="1384049.CD29_17195"/>
<evidence type="ECO:0000313" key="2">
    <source>
        <dbReference type="EMBL" id="KGR76219.1"/>
    </source>
</evidence>
<comment type="caution">
    <text evidence="2">The sequence shown here is derived from an EMBL/GenBank/DDBJ whole genome shotgun (WGS) entry which is preliminary data.</text>
</comment>
<sequence length="292" mass="33873">MHLVERTIPSKIIVLDALNRRAPSELIEKLLRRAEIGFRGEIKVDPLCNEMILPQNSILFHNYESNNHQLDTLFVCEHFILILEIKNISGFIWYEEEKHQFLSKKKSGEVESFQSPIEQVKRNGDFIEGVVERLGLTVPIQKAVVIAEPSTVIGKIPYEIPIFHAIGLRTEVNKLLLKYPKPFMAKIHFELLTDELIRMYLPGIYKPKFEIPSIRKGAICICGGTMRYQSGKFVCSCGNVTKEALYQGLHDYRVLFNEWISNKEFREFFMIDSPNLVNKLLVRMKQDYKGLR</sequence>
<name>A0A0A3HUU9_9BACL</name>
<dbReference type="Pfam" id="PF08378">
    <property type="entry name" value="NERD"/>
    <property type="match status" value="1"/>
</dbReference>
<dbReference type="Proteomes" id="UP000030416">
    <property type="component" value="Unassembled WGS sequence"/>
</dbReference>
<reference evidence="2 3" key="1">
    <citation type="submission" date="2014-02" db="EMBL/GenBank/DDBJ databases">
        <title>Draft genome sequence of Lysinibacillus manganicus DSM 26584T.</title>
        <authorList>
            <person name="Zhang F."/>
            <person name="Wang G."/>
            <person name="Zhang L."/>
        </authorList>
    </citation>
    <scope>NUCLEOTIDE SEQUENCE [LARGE SCALE GENOMIC DNA]</scope>
    <source>
        <strain evidence="2 3">DSM 26584</strain>
    </source>
</reference>
<dbReference type="AlphaFoldDB" id="A0A0A3HUU9"/>
<evidence type="ECO:0000259" key="1">
    <source>
        <dbReference type="PROSITE" id="PS50965"/>
    </source>
</evidence>
<dbReference type="RefSeq" id="WP_036189343.1">
    <property type="nucleotide sequence ID" value="NZ_AVDA01000027.1"/>
</dbReference>
<keyword evidence="3" id="KW-1185">Reference proteome</keyword>
<dbReference type="PROSITE" id="PS50965">
    <property type="entry name" value="NERD"/>
    <property type="match status" value="1"/>
</dbReference>
<proteinExistence type="predicted"/>